<sequence>MKRILLMVMLWTGSTMAMQAQALIDPKLQEAVASGTGIHQVIVTFQGSGLPRPRRCKP</sequence>
<reference evidence="3" key="1">
    <citation type="journal article" date="2019" name="Int. J. Syst. Evol. Microbiol.">
        <title>The Global Catalogue of Microorganisms (GCM) 10K type strain sequencing project: providing services to taxonomists for standard genome sequencing and annotation.</title>
        <authorList>
            <consortium name="The Broad Institute Genomics Platform"/>
            <consortium name="The Broad Institute Genome Sequencing Center for Infectious Disease"/>
            <person name="Wu L."/>
            <person name="Ma J."/>
        </authorList>
    </citation>
    <scope>NUCLEOTIDE SEQUENCE [LARGE SCALE GENOMIC DNA]</scope>
    <source>
        <strain evidence="3">JCM 19635</strain>
    </source>
</reference>
<keyword evidence="1" id="KW-0732">Signal</keyword>
<comment type="caution">
    <text evidence="2">The sequence shown here is derived from an EMBL/GenBank/DDBJ whole genome shotgun (WGS) entry which is preliminary data.</text>
</comment>
<feature type="signal peptide" evidence="1">
    <location>
        <begin position="1"/>
        <end position="17"/>
    </location>
</feature>
<protein>
    <submittedName>
        <fullName evidence="2">Uncharacterized protein</fullName>
    </submittedName>
</protein>
<evidence type="ECO:0000313" key="2">
    <source>
        <dbReference type="EMBL" id="MFC7667477.1"/>
    </source>
</evidence>
<feature type="chain" id="PRO_5047108235" evidence="1">
    <location>
        <begin position="18"/>
        <end position="58"/>
    </location>
</feature>
<dbReference type="Proteomes" id="UP001596513">
    <property type="component" value="Unassembled WGS sequence"/>
</dbReference>
<dbReference type="RefSeq" id="WP_380202027.1">
    <property type="nucleotide sequence ID" value="NZ_JBHTEK010000001.1"/>
</dbReference>
<evidence type="ECO:0000256" key="1">
    <source>
        <dbReference type="SAM" id="SignalP"/>
    </source>
</evidence>
<keyword evidence="3" id="KW-1185">Reference proteome</keyword>
<dbReference type="EMBL" id="JBHTEK010000001">
    <property type="protein sequence ID" value="MFC7667477.1"/>
    <property type="molecule type" value="Genomic_DNA"/>
</dbReference>
<proteinExistence type="predicted"/>
<organism evidence="2 3">
    <name type="scientific">Hymenobacter humi</name>
    <dbReference type="NCBI Taxonomy" id="1411620"/>
    <lineage>
        <taxon>Bacteria</taxon>
        <taxon>Pseudomonadati</taxon>
        <taxon>Bacteroidota</taxon>
        <taxon>Cytophagia</taxon>
        <taxon>Cytophagales</taxon>
        <taxon>Hymenobacteraceae</taxon>
        <taxon>Hymenobacter</taxon>
    </lineage>
</organism>
<evidence type="ECO:0000313" key="3">
    <source>
        <dbReference type="Proteomes" id="UP001596513"/>
    </source>
</evidence>
<accession>A0ABW2U530</accession>
<name>A0ABW2U530_9BACT</name>
<gene>
    <name evidence="2" type="ORF">ACFQT0_08815</name>
</gene>